<keyword evidence="3" id="KW-0862">Zinc</keyword>
<keyword evidence="2" id="KW-0479">Metal-binding</keyword>
<feature type="zinc finger region" description="FLZ-type" evidence="4">
    <location>
        <begin position="249"/>
        <end position="271"/>
    </location>
</feature>
<keyword evidence="8" id="KW-1185">Reference proteome</keyword>
<dbReference type="Proteomes" id="UP000489600">
    <property type="component" value="Unassembled WGS sequence"/>
</dbReference>
<dbReference type="EMBL" id="CABITT030000008">
    <property type="protein sequence ID" value="VVB14125.1"/>
    <property type="molecule type" value="Genomic_DNA"/>
</dbReference>
<evidence type="ECO:0000256" key="3">
    <source>
        <dbReference type="ARBA" id="ARBA00022771"/>
    </source>
</evidence>
<dbReference type="PANTHER" id="PTHR46868">
    <property type="entry name" value="FCS-LIKE ZINC FINGER 11"/>
    <property type="match status" value="1"/>
</dbReference>
<evidence type="ECO:0000256" key="2">
    <source>
        <dbReference type="ARBA" id="ARBA00022723"/>
    </source>
</evidence>
<comment type="caution">
    <text evidence="7">The sequence shown here is derived from an EMBL/GenBank/DDBJ whole genome shotgun (WGS) entry which is preliminary data.</text>
</comment>
<dbReference type="InterPro" id="IPR007650">
    <property type="entry name" value="Zf-FLZ_dom"/>
</dbReference>
<dbReference type="PROSITE" id="PS51795">
    <property type="entry name" value="ZF_FLZ"/>
    <property type="match status" value="1"/>
</dbReference>
<feature type="domain" description="FLZ-type" evidence="6">
    <location>
        <begin position="249"/>
        <end position="271"/>
    </location>
</feature>
<name>A0A565CKE6_9BRAS</name>
<evidence type="ECO:0000256" key="5">
    <source>
        <dbReference type="SAM" id="MobiDB-lite"/>
    </source>
</evidence>
<reference evidence="7" key="1">
    <citation type="submission" date="2019-07" db="EMBL/GenBank/DDBJ databases">
        <authorList>
            <person name="Dittberner H."/>
        </authorList>
    </citation>
    <scope>NUCLEOTIDE SEQUENCE [LARGE SCALE GENOMIC DNA]</scope>
</reference>
<accession>A0A565CKE6</accession>
<dbReference type="OrthoDB" id="685855at2759"/>
<dbReference type="PANTHER" id="PTHR46868:SF5">
    <property type="entry name" value="FCS-LIKE ZINC FINGER 10"/>
    <property type="match status" value="1"/>
</dbReference>
<evidence type="ECO:0000256" key="4">
    <source>
        <dbReference type="PROSITE-ProRule" id="PRU01131"/>
    </source>
</evidence>
<dbReference type="GO" id="GO:0008270">
    <property type="term" value="F:zinc ion binding"/>
    <property type="evidence" value="ECO:0007669"/>
    <property type="project" value="UniProtKB-KW"/>
</dbReference>
<evidence type="ECO:0000313" key="7">
    <source>
        <dbReference type="EMBL" id="VVB14125.1"/>
    </source>
</evidence>
<dbReference type="AlphaFoldDB" id="A0A565CKE6"/>
<evidence type="ECO:0000313" key="8">
    <source>
        <dbReference type="Proteomes" id="UP000489600"/>
    </source>
</evidence>
<feature type="region of interest" description="Disordered" evidence="5">
    <location>
        <begin position="1"/>
        <end position="21"/>
    </location>
</feature>
<proteinExistence type="inferred from homology"/>
<comment type="similarity">
    <text evidence="1">Belongs to the FLZ family.</text>
</comment>
<organism evidence="7 8">
    <name type="scientific">Arabis nemorensis</name>
    <dbReference type="NCBI Taxonomy" id="586526"/>
    <lineage>
        <taxon>Eukaryota</taxon>
        <taxon>Viridiplantae</taxon>
        <taxon>Streptophyta</taxon>
        <taxon>Embryophyta</taxon>
        <taxon>Tracheophyta</taxon>
        <taxon>Spermatophyta</taxon>
        <taxon>Magnoliopsida</taxon>
        <taxon>eudicotyledons</taxon>
        <taxon>Gunneridae</taxon>
        <taxon>Pentapetalae</taxon>
        <taxon>rosids</taxon>
        <taxon>malvids</taxon>
        <taxon>Brassicales</taxon>
        <taxon>Brassicaceae</taxon>
        <taxon>Arabideae</taxon>
        <taxon>Arabis</taxon>
    </lineage>
</organism>
<feature type="compositionally biased region" description="Polar residues" evidence="5">
    <location>
        <begin position="1"/>
        <end position="20"/>
    </location>
</feature>
<protein>
    <recommendedName>
        <fullName evidence="6">FLZ-type domain-containing protein</fullName>
    </recommendedName>
</protein>
<sequence length="271" mass="29974">MSQHSNNQMVSGSDFNSNKPDLSGLKSHRIIATVLEGKSPSDYETAWSPTSPLDFRVFSSFGNPFGGSFPSRSIRKMHQKSWDSGKVGLSILDSLDDHHIDSSRILLPSPDSKNIIFGSLMRNGNYPKCHKPHVQPFAKIVTQKVDVIEVGSSNRNIGVKNDNACQVMEQRSGSLDGDIGSDIEISEDYTCVTSHGSNPKITHFYGDQVLETVEHNGMKKGCCGNKKESLFVIAPLELNTADDLIRSSDFLSFCWSCTKKLGMGKDIYMYR</sequence>
<dbReference type="Pfam" id="PF04570">
    <property type="entry name" value="zf-FLZ"/>
    <property type="match status" value="1"/>
</dbReference>
<gene>
    <name evidence="7" type="ORF">ANE_LOCUS24569</name>
</gene>
<evidence type="ECO:0000259" key="6">
    <source>
        <dbReference type="PROSITE" id="PS51795"/>
    </source>
</evidence>
<keyword evidence="3" id="KW-0863">Zinc-finger</keyword>
<dbReference type="InterPro" id="IPR044585">
    <property type="entry name" value="FLZ10/11"/>
</dbReference>
<evidence type="ECO:0000256" key="1">
    <source>
        <dbReference type="ARBA" id="ARBA00009374"/>
    </source>
</evidence>